<dbReference type="Pfam" id="PF04305">
    <property type="entry name" value="DUF455"/>
    <property type="match status" value="1"/>
</dbReference>
<gene>
    <name evidence="1" type="ORF">EJC50_05790</name>
</gene>
<dbReference type="PANTHER" id="PTHR42782">
    <property type="entry name" value="SI:CH73-314G15.3"/>
    <property type="match status" value="1"/>
</dbReference>
<dbReference type="KEGG" id="palb:EJC50_05790"/>
<protein>
    <submittedName>
        <fullName evidence="1">DUF455 family protein</fullName>
    </submittedName>
</protein>
<evidence type="ECO:0000313" key="1">
    <source>
        <dbReference type="EMBL" id="AZN39229.1"/>
    </source>
</evidence>
<dbReference type="InterPro" id="IPR007402">
    <property type="entry name" value="DUF455"/>
</dbReference>
<dbReference type="PANTHER" id="PTHR42782:SF2">
    <property type="entry name" value="3-OXOACYL-[ACYL-CARRIER-PROTEIN] SYNTHASE-LIKE PROTEIN"/>
    <property type="match status" value="1"/>
</dbReference>
<accession>A0A3Q8X2W6</accession>
<dbReference type="RefSeq" id="WP_126013548.1">
    <property type="nucleotide sequence ID" value="NZ_CP034437.1"/>
</dbReference>
<keyword evidence="2" id="KW-1185">Reference proteome</keyword>
<evidence type="ECO:0000313" key="2">
    <source>
        <dbReference type="Proteomes" id="UP000272528"/>
    </source>
</evidence>
<dbReference type="Proteomes" id="UP000272528">
    <property type="component" value="Chromosome"/>
</dbReference>
<sequence length="437" mass="51057">MSASHMLFAGKHQHTRTVEEVSALLKRFYLVEKEIMRTLGGYLISVTNWELNKDLPHHMWQDSLRADALRTRIMELRYPRRDVDGNHDPKLSRLLSLLIRCQGDNELLAGVYDVLKQELMQQYQIYLQQADPLSDAPTIAFMWRFPEQIQCQIDHVSEIRDTLLPKEDVTEWRNAIRSYLQGIGGIVGNGVTGEESMAAEAADAWIIANRQPYKMPAKAARDPRFVPAPCSIPPKRAESPIEIQVLQAIYHLTEIWAAEAPGLAIWTWGDMPWEFYLDLSRWAYDESRHVKMGELRLIEWGFEIGIDVPVYEETYASQATNGGNELDLMALLHRFEIDGPANREKAKHEFEEFGDLQTAHHIDYDWADEAVHLKYGHKWLMHRFDNDYEKMQEVMEKTLAWYNQYVENINKVWDYEPFLSRIAAKMKRIENDYNEQQ</sequence>
<organism evidence="1 2">
    <name type="scientific">Paenibacillus albus</name>
    <dbReference type="NCBI Taxonomy" id="2495582"/>
    <lineage>
        <taxon>Bacteria</taxon>
        <taxon>Bacillati</taxon>
        <taxon>Bacillota</taxon>
        <taxon>Bacilli</taxon>
        <taxon>Bacillales</taxon>
        <taxon>Paenibacillaceae</taxon>
        <taxon>Paenibacillus</taxon>
    </lineage>
</organism>
<dbReference type="AlphaFoldDB" id="A0A3Q8X2W6"/>
<name>A0A3Q8X2W6_9BACL</name>
<dbReference type="OrthoDB" id="1392385at2"/>
<dbReference type="EMBL" id="CP034437">
    <property type="protein sequence ID" value="AZN39229.1"/>
    <property type="molecule type" value="Genomic_DNA"/>
</dbReference>
<proteinExistence type="predicted"/>
<reference evidence="2" key="1">
    <citation type="submission" date="2018-12" db="EMBL/GenBank/DDBJ databases">
        <title>Genome sequence of Peanibacillus sp.</title>
        <authorList>
            <person name="Subramani G."/>
            <person name="Srinivasan S."/>
            <person name="Kim M.K."/>
        </authorList>
    </citation>
    <scope>NUCLEOTIDE SEQUENCE [LARGE SCALE GENOMIC DNA]</scope>
    <source>
        <strain evidence="2">18JY67-1</strain>
    </source>
</reference>